<sequence>MTQILLAHQVDLATWRRATRYHVFAGTRPEDITWLVQPSEALFHPSSTDPQTLFSTPDEGKGELLRLPRRLVERLVLAIQAHEPERFSLLYRLVFRVVHEQLDIRAAVGDPDVKQLDALAEVVTEETHRFRADFAATFRHDRRGAWEYEPAHYIIEANAAYCLERVAEPWAVQAGYRRMQWDGHIIQFGPGSEEGQNAPLSWQRDGAGVWQGYPKTVLPPTADEVAKTRTLDQLGSEAMDCRACALWEPATRTVFGEGPVTARVMLVGEQPGDQEDLAGHPFVGPAGQVLDRALREAEIERPDVYVTNAVKHFRFVWRNTRRLHQKPDQEAVDACRIWLNAERRLIQPILVVMMGVTAAQSLLKRPVTISRERSRIFPLEDGSHGLVTVHPSYLLRLPNEADKQREYQRFLEDLRQVKRFMEESQSTQPSVL</sequence>
<evidence type="ECO:0000256" key="4">
    <source>
        <dbReference type="ARBA" id="ARBA00022723"/>
    </source>
</evidence>
<evidence type="ECO:0000256" key="6">
    <source>
        <dbReference type="ARBA" id="ARBA00022801"/>
    </source>
</evidence>
<dbReference type="PANTHER" id="PTHR33693">
    <property type="entry name" value="TYPE-5 URACIL-DNA GLYCOSYLASE"/>
    <property type="match status" value="1"/>
</dbReference>
<dbReference type="InterPro" id="IPR051536">
    <property type="entry name" value="UDG_Type-4/5"/>
</dbReference>
<keyword evidence="6" id="KW-0378">Hydrolase</keyword>
<dbReference type="STRING" id="104102.AtDm6_2375"/>
<dbReference type="Pfam" id="PF03167">
    <property type="entry name" value="UDG"/>
    <property type="match status" value="1"/>
</dbReference>
<dbReference type="EMBL" id="JOKM01000079">
    <property type="protein sequence ID" value="KGB22364.1"/>
    <property type="molecule type" value="Genomic_DNA"/>
</dbReference>
<dbReference type="SMART" id="SM00986">
    <property type="entry name" value="UDG"/>
    <property type="match status" value="1"/>
</dbReference>
<protein>
    <recommendedName>
        <fullName evidence="2">Type-4 uracil-DNA glycosylase</fullName>
    </recommendedName>
</protein>
<dbReference type="NCBIfam" id="TIGR00758">
    <property type="entry name" value="UDG_fam4"/>
    <property type="match status" value="1"/>
</dbReference>
<evidence type="ECO:0000256" key="8">
    <source>
        <dbReference type="ARBA" id="ARBA00023014"/>
    </source>
</evidence>
<comment type="similarity">
    <text evidence="1">Belongs to the uracil-DNA glycosylase (UDG) superfamily. Type 4 (UDGa) family.</text>
</comment>
<dbReference type="GO" id="GO:0097506">
    <property type="term" value="F:deaminated base DNA N-glycosylase activity"/>
    <property type="evidence" value="ECO:0007669"/>
    <property type="project" value="UniProtKB-ARBA"/>
</dbReference>
<dbReference type="GO" id="GO:0046872">
    <property type="term" value="F:metal ion binding"/>
    <property type="evidence" value="ECO:0007669"/>
    <property type="project" value="UniProtKB-KW"/>
</dbReference>
<proteinExistence type="inferred from homology"/>
<reference evidence="11 12" key="1">
    <citation type="submission" date="2014-06" db="EMBL/GenBank/DDBJ databases">
        <title>Functional and comparative genomic analyses of the Drosophila gut microbiota identify candidate symbiosis factors.</title>
        <authorList>
            <person name="Newell P.D."/>
            <person name="Chaston J.M."/>
            <person name="Douglas A.E."/>
        </authorList>
    </citation>
    <scope>NUCLEOTIDE SEQUENCE [LARGE SCALE GENOMIC DNA]</scope>
    <source>
        <strain evidence="11 12">DmCS_006</strain>
    </source>
</reference>
<accession>A0A094YP24</accession>
<comment type="caution">
    <text evidence="11">The sequence shown here is derived from an EMBL/GenBank/DDBJ whole genome shotgun (WGS) entry which is preliminary data.</text>
</comment>
<dbReference type="PANTHER" id="PTHR33693:SF9">
    <property type="entry name" value="TYPE-4 URACIL-DNA GLYCOSYLASE"/>
    <property type="match status" value="1"/>
</dbReference>
<keyword evidence="4" id="KW-0479">Metal-binding</keyword>
<feature type="domain" description="Uracil-DNA glycosylase-like" evidence="10">
    <location>
        <begin position="255"/>
        <end position="415"/>
    </location>
</feature>
<evidence type="ECO:0000256" key="1">
    <source>
        <dbReference type="ARBA" id="ARBA00006521"/>
    </source>
</evidence>
<dbReference type="AlphaFoldDB" id="A0A094YP24"/>
<name>A0A094YP24_9PROT</name>
<evidence type="ECO:0000313" key="11">
    <source>
        <dbReference type="EMBL" id="KGB22364.1"/>
    </source>
</evidence>
<keyword evidence="7" id="KW-0408">Iron</keyword>
<dbReference type="CDD" id="cd10030">
    <property type="entry name" value="UDG-F4_TTUDGA_SPO1dp_like"/>
    <property type="match status" value="1"/>
</dbReference>
<dbReference type="SUPFAM" id="SSF52141">
    <property type="entry name" value="Uracil-DNA glycosylase-like"/>
    <property type="match status" value="1"/>
</dbReference>
<keyword evidence="12" id="KW-1185">Reference proteome</keyword>
<dbReference type="PATRIC" id="fig|104102.7.peg.2350"/>
<evidence type="ECO:0000313" key="12">
    <source>
        <dbReference type="Proteomes" id="UP000029448"/>
    </source>
</evidence>
<gene>
    <name evidence="11" type="ORF">AtDm6_2375</name>
</gene>
<keyword evidence="3" id="KW-0004">4Fe-4S</keyword>
<dbReference type="Gene3D" id="3.40.470.10">
    <property type="entry name" value="Uracil-DNA glycosylase-like domain"/>
    <property type="match status" value="1"/>
</dbReference>
<dbReference type="GO" id="GO:0006281">
    <property type="term" value="P:DNA repair"/>
    <property type="evidence" value="ECO:0007669"/>
    <property type="project" value="UniProtKB-KW"/>
</dbReference>
<dbReference type="GeneID" id="89479544"/>
<keyword evidence="5" id="KW-0227">DNA damage</keyword>
<evidence type="ECO:0000256" key="5">
    <source>
        <dbReference type="ARBA" id="ARBA00022763"/>
    </source>
</evidence>
<dbReference type="SMART" id="SM00987">
    <property type="entry name" value="UreE_C"/>
    <property type="match status" value="1"/>
</dbReference>
<evidence type="ECO:0000259" key="10">
    <source>
        <dbReference type="SMART" id="SM00986"/>
    </source>
</evidence>
<dbReference type="Proteomes" id="UP000029448">
    <property type="component" value="Unassembled WGS sequence"/>
</dbReference>
<dbReference type="GO" id="GO:0051539">
    <property type="term" value="F:4 iron, 4 sulfur cluster binding"/>
    <property type="evidence" value="ECO:0007669"/>
    <property type="project" value="UniProtKB-KW"/>
</dbReference>
<dbReference type="NCBIfam" id="TIGR03914">
    <property type="entry name" value="UDG_fam_dom"/>
    <property type="match status" value="1"/>
</dbReference>
<dbReference type="InterPro" id="IPR005273">
    <property type="entry name" value="Ura-DNA_glyco_family4"/>
</dbReference>
<dbReference type="RefSeq" id="WP_035380906.1">
    <property type="nucleotide sequence ID" value="NZ_JACAOJ010000003.1"/>
</dbReference>
<keyword evidence="9" id="KW-0234">DNA repair</keyword>
<dbReference type="InterPro" id="IPR005122">
    <property type="entry name" value="Uracil-DNA_glycosylase-like"/>
</dbReference>
<evidence type="ECO:0000256" key="2">
    <source>
        <dbReference type="ARBA" id="ARBA00019403"/>
    </source>
</evidence>
<dbReference type="InterPro" id="IPR036895">
    <property type="entry name" value="Uracil-DNA_glycosylase-like_sf"/>
</dbReference>
<evidence type="ECO:0000256" key="9">
    <source>
        <dbReference type="ARBA" id="ARBA00023204"/>
    </source>
</evidence>
<keyword evidence="8" id="KW-0411">Iron-sulfur</keyword>
<evidence type="ECO:0000256" key="3">
    <source>
        <dbReference type="ARBA" id="ARBA00022485"/>
    </source>
</evidence>
<organism evidence="11 12">
    <name type="scientific">Acetobacter tropicalis</name>
    <dbReference type="NCBI Taxonomy" id="104102"/>
    <lineage>
        <taxon>Bacteria</taxon>
        <taxon>Pseudomonadati</taxon>
        <taxon>Pseudomonadota</taxon>
        <taxon>Alphaproteobacteria</taxon>
        <taxon>Acetobacterales</taxon>
        <taxon>Acetobacteraceae</taxon>
        <taxon>Acetobacter</taxon>
    </lineage>
</organism>
<evidence type="ECO:0000256" key="7">
    <source>
        <dbReference type="ARBA" id="ARBA00023004"/>
    </source>
</evidence>